<dbReference type="InterPro" id="IPR001296">
    <property type="entry name" value="Glyco_trans_1"/>
</dbReference>
<dbReference type="Pfam" id="PF13439">
    <property type="entry name" value="Glyco_transf_4"/>
    <property type="match status" value="1"/>
</dbReference>
<dbReference type="Proteomes" id="UP000249555">
    <property type="component" value="Unassembled WGS sequence"/>
</dbReference>
<protein>
    <submittedName>
        <fullName evidence="3">Glycosyl transferase family 1</fullName>
    </submittedName>
</protein>
<keyword evidence="3" id="KW-0808">Transferase</keyword>
<dbReference type="EMBL" id="QFMX01000009">
    <property type="protein sequence ID" value="PZO73019.1"/>
    <property type="molecule type" value="Genomic_DNA"/>
</dbReference>
<name>A0A2W4YZR0_9SPHN</name>
<dbReference type="InterPro" id="IPR028098">
    <property type="entry name" value="Glyco_trans_4-like_N"/>
</dbReference>
<dbReference type="Pfam" id="PF00534">
    <property type="entry name" value="Glycos_transf_1"/>
    <property type="match status" value="1"/>
</dbReference>
<dbReference type="PANTHER" id="PTHR45947:SF3">
    <property type="entry name" value="SULFOQUINOVOSYL TRANSFERASE SQD2"/>
    <property type="match status" value="1"/>
</dbReference>
<dbReference type="SUPFAM" id="SSF53756">
    <property type="entry name" value="UDP-Glycosyltransferase/glycogen phosphorylase"/>
    <property type="match status" value="1"/>
</dbReference>
<comment type="caution">
    <text evidence="3">The sequence shown here is derived from an EMBL/GenBank/DDBJ whole genome shotgun (WGS) entry which is preliminary data.</text>
</comment>
<gene>
    <name evidence="3" type="ORF">DI640_11160</name>
</gene>
<reference evidence="3 4" key="1">
    <citation type="submission" date="2017-08" db="EMBL/GenBank/DDBJ databases">
        <title>Infants hospitalized years apart are colonized by the same room-sourced microbial strains.</title>
        <authorList>
            <person name="Brooks B."/>
            <person name="Olm M.R."/>
            <person name="Firek B.A."/>
            <person name="Baker R."/>
            <person name="Thomas B.C."/>
            <person name="Morowitz M.J."/>
            <person name="Banfield J.F."/>
        </authorList>
    </citation>
    <scope>NUCLEOTIDE SEQUENCE [LARGE SCALE GENOMIC DNA]</scope>
    <source>
        <strain evidence="3">S2_018_000_R3_119</strain>
    </source>
</reference>
<dbReference type="Gene3D" id="3.40.50.2000">
    <property type="entry name" value="Glycogen Phosphorylase B"/>
    <property type="match status" value="2"/>
</dbReference>
<dbReference type="InterPro" id="IPR050194">
    <property type="entry name" value="Glycosyltransferase_grp1"/>
</dbReference>
<evidence type="ECO:0000259" key="1">
    <source>
        <dbReference type="Pfam" id="PF00534"/>
    </source>
</evidence>
<dbReference type="GO" id="GO:0016757">
    <property type="term" value="F:glycosyltransferase activity"/>
    <property type="evidence" value="ECO:0007669"/>
    <property type="project" value="InterPro"/>
</dbReference>
<evidence type="ECO:0000259" key="2">
    <source>
        <dbReference type="Pfam" id="PF13439"/>
    </source>
</evidence>
<organism evidence="3 4">
    <name type="scientific">Sphingomonas taxi</name>
    <dbReference type="NCBI Taxonomy" id="1549858"/>
    <lineage>
        <taxon>Bacteria</taxon>
        <taxon>Pseudomonadati</taxon>
        <taxon>Pseudomonadota</taxon>
        <taxon>Alphaproteobacteria</taxon>
        <taxon>Sphingomonadales</taxon>
        <taxon>Sphingomonadaceae</taxon>
        <taxon>Sphingomonas</taxon>
    </lineage>
</organism>
<dbReference type="PANTHER" id="PTHR45947">
    <property type="entry name" value="SULFOQUINOVOSYL TRANSFERASE SQD2"/>
    <property type="match status" value="1"/>
</dbReference>
<feature type="domain" description="Glycosyltransferase subfamily 4-like N-terminal" evidence="2">
    <location>
        <begin position="15"/>
        <end position="183"/>
    </location>
</feature>
<evidence type="ECO:0000313" key="4">
    <source>
        <dbReference type="Proteomes" id="UP000249555"/>
    </source>
</evidence>
<feature type="domain" description="Glycosyl transferase family 1" evidence="1">
    <location>
        <begin position="213"/>
        <end position="350"/>
    </location>
</feature>
<sequence>MKIVDVCAFYTPTGGGVRTYIDRKLVALAARGHEVVVIAPGEEDRDEQRGPNAHVRWLRSPRFPLDRSYRYFADRAALHAILDEEDADIVEVSSPWRSASMVADWRTRSGSRARLSLIAHADPLSAYAYRWFGNVASTQAIDRAFDWYWRHLRRLDAQFDHVVSASDSLSQRLREGGLRKVMTDPMGVEPGQFSPRLRDVALRREMLALCGLSEDALLLIGVGRHAPEKRWDMVAQAAAIAGTHAPVGLLIIGGGARQRRVIDAIGDNPHVRLLEPVRDRGALARLMASADALIHGCEAETFCFVAAEAIASGLTLIAPDRGGAADLACANDGALYRSGDAQDAAEAILAVAGTIEAGAAARRERPVRTMDDHFDALLALYGAGVAPLHHQALHHGRGTAR</sequence>
<dbReference type="AlphaFoldDB" id="A0A2W4YZR0"/>
<evidence type="ECO:0000313" key="3">
    <source>
        <dbReference type="EMBL" id="PZO73019.1"/>
    </source>
</evidence>
<accession>A0A2W4YZR0</accession>
<proteinExistence type="predicted"/>